<keyword evidence="1" id="KW-0472">Membrane</keyword>
<keyword evidence="3" id="KW-1185">Reference proteome</keyword>
<organism evidence="2 3">
    <name type="scientific">Micromonospora costi</name>
    <dbReference type="NCBI Taxonomy" id="1530042"/>
    <lineage>
        <taxon>Bacteria</taxon>
        <taxon>Bacillati</taxon>
        <taxon>Actinomycetota</taxon>
        <taxon>Actinomycetes</taxon>
        <taxon>Micromonosporales</taxon>
        <taxon>Micromonosporaceae</taxon>
        <taxon>Micromonospora</taxon>
    </lineage>
</organism>
<reference evidence="2 3" key="1">
    <citation type="journal article" date="2015" name="Int. J. Syst. Evol. Microbiol.">
        <title>Micromonospora costi sp. nov., isolated from a leaf of Costus speciosus.</title>
        <authorList>
            <person name="Thawai C."/>
        </authorList>
    </citation>
    <scope>NUCLEOTIDE SEQUENCE [LARGE SCALE GENOMIC DNA]</scope>
    <source>
        <strain evidence="2 3">CS1-12</strain>
    </source>
</reference>
<evidence type="ECO:0000313" key="3">
    <source>
        <dbReference type="Proteomes" id="UP000279968"/>
    </source>
</evidence>
<comment type="caution">
    <text evidence="2">The sequence shown here is derived from an EMBL/GenBank/DDBJ whole genome shotgun (WGS) entry which is preliminary data.</text>
</comment>
<name>A0A3B0AA28_9ACTN</name>
<dbReference type="AlphaFoldDB" id="A0A3B0AA28"/>
<keyword evidence="1" id="KW-0812">Transmembrane</keyword>
<dbReference type="EMBL" id="RBAN01000002">
    <property type="protein sequence ID" value="RKN55917.1"/>
    <property type="molecule type" value="Genomic_DNA"/>
</dbReference>
<evidence type="ECO:0000256" key="1">
    <source>
        <dbReference type="SAM" id="Phobius"/>
    </source>
</evidence>
<feature type="transmembrane region" description="Helical" evidence="1">
    <location>
        <begin position="34"/>
        <end position="59"/>
    </location>
</feature>
<gene>
    <name evidence="2" type="ORF">D7193_15120</name>
</gene>
<dbReference type="OrthoDB" id="4578823at2"/>
<keyword evidence="1" id="KW-1133">Transmembrane helix</keyword>
<dbReference type="RefSeq" id="WP_120780100.1">
    <property type="nucleotide sequence ID" value="NZ_JBHLUP010000002.1"/>
</dbReference>
<accession>A0A3B0AA28</accession>
<protein>
    <submittedName>
        <fullName evidence="2">Uncharacterized protein</fullName>
    </submittedName>
</protein>
<evidence type="ECO:0000313" key="2">
    <source>
        <dbReference type="EMBL" id="RKN55917.1"/>
    </source>
</evidence>
<dbReference type="Proteomes" id="UP000279968">
    <property type="component" value="Unassembled WGS sequence"/>
</dbReference>
<sequence length="71" mass="7739">MAARQLTLLTAYLGAVIAMTITFAVQKVIGVVAWSWWLVLSPLLIAVGAFAVRLAVVFFTEFAKAWKEPAT</sequence>
<proteinExistence type="predicted"/>